<sequence>MSGAGRVERPVHSPSGESIMAKSEDVQVTVTTSHTYRTGPSTTRTLPAGWSGDVPVAVADEIEAAGTGRRDKTGEAESGEAETGTTEPMAERRTARPKTAKGGA</sequence>
<accession>W4HEQ6</accession>
<feature type="compositionally biased region" description="Basic residues" evidence="1">
    <location>
        <begin position="95"/>
        <end position="104"/>
    </location>
</feature>
<keyword evidence="3" id="KW-1185">Reference proteome</keyword>
<protein>
    <submittedName>
        <fullName evidence="2">Uncharacterized protein</fullName>
    </submittedName>
</protein>
<dbReference type="AlphaFoldDB" id="W4HEQ6"/>
<dbReference type="eggNOG" id="ENOG502ZNMX">
    <property type="taxonomic scope" value="Bacteria"/>
</dbReference>
<feature type="compositionally biased region" description="Basic and acidic residues" evidence="1">
    <location>
        <begin position="1"/>
        <end position="11"/>
    </location>
</feature>
<evidence type="ECO:0000313" key="2">
    <source>
        <dbReference type="EMBL" id="ETW10631.1"/>
    </source>
</evidence>
<dbReference type="Proteomes" id="UP000019063">
    <property type="component" value="Unassembled WGS sequence"/>
</dbReference>
<evidence type="ECO:0000256" key="1">
    <source>
        <dbReference type="SAM" id="MobiDB-lite"/>
    </source>
</evidence>
<proteinExistence type="predicted"/>
<feature type="compositionally biased region" description="Polar residues" evidence="1">
    <location>
        <begin position="26"/>
        <end position="45"/>
    </location>
</feature>
<evidence type="ECO:0000313" key="3">
    <source>
        <dbReference type="Proteomes" id="UP000019063"/>
    </source>
</evidence>
<reference evidence="2 3" key="1">
    <citation type="journal article" date="2014" name="Antonie Van Leeuwenhoek">
        <title>Roseivivax atlanticus sp. nov., isolated from surface seawater of the Atlantic Ocean.</title>
        <authorList>
            <person name="Li G."/>
            <person name="Lai Q."/>
            <person name="Liu X."/>
            <person name="Sun F."/>
            <person name="Shao Z."/>
        </authorList>
    </citation>
    <scope>NUCLEOTIDE SEQUENCE [LARGE SCALE GENOMIC DNA]</scope>
    <source>
        <strain evidence="2 3">22II-s10s</strain>
    </source>
</reference>
<gene>
    <name evidence="2" type="ORF">ATO8_21246</name>
</gene>
<dbReference type="STRING" id="1379903.ATO8_21246"/>
<comment type="caution">
    <text evidence="2">The sequence shown here is derived from an EMBL/GenBank/DDBJ whole genome shotgun (WGS) entry which is preliminary data.</text>
</comment>
<feature type="region of interest" description="Disordered" evidence="1">
    <location>
        <begin position="1"/>
        <end position="104"/>
    </location>
</feature>
<organism evidence="2 3">
    <name type="scientific">Roseivivax marinus</name>
    <dbReference type="NCBI Taxonomy" id="1379903"/>
    <lineage>
        <taxon>Bacteria</taxon>
        <taxon>Pseudomonadati</taxon>
        <taxon>Pseudomonadota</taxon>
        <taxon>Alphaproteobacteria</taxon>
        <taxon>Rhodobacterales</taxon>
        <taxon>Roseobacteraceae</taxon>
        <taxon>Roseivivax</taxon>
    </lineage>
</organism>
<name>W4HEQ6_9RHOB</name>
<dbReference type="EMBL" id="AQQW01000036">
    <property type="protein sequence ID" value="ETW10631.1"/>
    <property type="molecule type" value="Genomic_DNA"/>
</dbReference>